<dbReference type="GO" id="GO:0000978">
    <property type="term" value="F:RNA polymerase II cis-regulatory region sequence-specific DNA binding"/>
    <property type="evidence" value="ECO:0007669"/>
    <property type="project" value="TreeGrafter"/>
</dbReference>
<dbReference type="OrthoDB" id="6159439at2759"/>
<dbReference type="PROSITE" id="PS50071">
    <property type="entry name" value="HOMEOBOX_2"/>
    <property type="match status" value="1"/>
</dbReference>
<dbReference type="PRINTS" id="PR00024">
    <property type="entry name" value="HOMEOBOX"/>
</dbReference>
<dbReference type="PROSITE" id="PS00027">
    <property type="entry name" value="HOMEOBOX_1"/>
    <property type="match status" value="1"/>
</dbReference>
<dbReference type="OMA" id="FGKQHET"/>
<dbReference type="Pfam" id="PF00046">
    <property type="entry name" value="Homeodomain"/>
    <property type="match status" value="1"/>
</dbReference>
<dbReference type="GO" id="GO:0030182">
    <property type="term" value="P:neuron differentiation"/>
    <property type="evidence" value="ECO:0007669"/>
    <property type="project" value="TreeGrafter"/>
</dbReference>
<dbReference type="Proteomes" id="UP000030746">
    <property type="component" value="Unassembled WGS sequence"/>
</dbReference>
<dbReference type="CDD" id="cd00086">
    <property type="entry name" value="homeodomain"/>
    <property type="match status" value="1"/>
</dbReference>
<feature type="compositionally biased region" description="Low complexity" evidence="8">
    <location>
        <begin position="25"/>
        <end position="34"/>
    </location>
</feature>
<dbReference type="PANTHER" id="PTHR24341:SF6">
    <property type="entry name" value="HOMEOBOX PROTEIN INVECTED"/>
    <property type="match status" value="1"/>
</dbReference>
<dbReference type="PANTHER" id="PTHR24341">
    <property type="entry name" value="HOMEOBOX PROTEIN ENGRAILED"/>
    <property type="match status" value="1"/>
</dbReference>
<name>V3ZYQ4_LOTGI</name>
<gene>
    <name evidence="10" type="ORF">LOTGIDRAFT_219968</name>
</gene>
<dbReference type="GeneID" id="20246907"/>
<evidence type="ECO:0000256" key="5">
    <source>
        <dbReference type="ARBA" id="ARBA00023242"/>
    </source>
</evidence>
<evidence type="ECO:0000256" key="1">
    <source>
        <dbReference type="ARBA" id="ARBA00004123"/>
    </source>
</evidence>
<dbReference type="CTD" id="20246907"/>
<proteinExistence type="inferred from homology"/>
<dbReference type="GO" id="GO:0005634">
    <property type="term" value="C:nucleus"/>
    <property type="evidence" value="ECO:0007669"/>
    <property type="project" value="UniProtKB-SubCell"/>
</dbReference>
<dbReference type="PRINTS" id="PR00026">
    <property type="entry name" value="ENGRAILED"/>
</dbReference>
<dbReference type="EMBL" id="KB202849">
    <property type="protein sequence ID" value="ESO87770.1"/>
    <property type="molecule type" value="Genomic_DNA"/>
</dbReference>
<evidence type="ECO:0000313" key="10">
    <source>
        <dbReference type="EMBL" id="ESO87770.1"/>
    </source>
</evidence>
<dbReference type="HOGENOM" id="CLU_051739_3_0_1"/>
<dbReference type="InterPro" id="IPR009057">
    <property type="entry name" value="Homeodomain-like_sf"/>
</dbReference>
<sequence>MTLTNFSIAEILKPDFGDNNRRVPRIPVSSSRPSETSKKEQLPSPDSNSEEKKNLWPAWVYCTRYSDRPTSGPRARHVRRKRNSSESSEDKRPRVAFTNEQLEKLKVEFEECRYLTEARRRDLAIRLHLSESQIKIWFQNKRAKLKKSSSSENPLAQCLRNQGLYNHAPLSD</sequence>
<feature type="DNA-binding region" description="Homeobox" evidence="6">
    <location>
        <begin position="90"/>
        <end position="149"/>
    </location>
</feature>
<feature type="region of interest" description="Disordered" evidence="8">
    <location>
        <begin position="14"/>
        <end position="52"/>
    </location>
</feature>
<comment type="similarity">
    <text evidence="2">Belongs to the engrailed homeobox family.</text>
</comment>
<feature type="domain" description="Homeobox" evidence="9">
    <location>
        <begin position="88"/>
        <end position="148"/>
    </location>
</feature>
<accession>V3ZYQ4</accession>
<evidence type="ECO:0000256" key="3">
    <source>
        <dbReference type="ARBA" id="ARBA00023125"/>
    </source>
</evidence>
<evidence type="ECO:0000256" key="7">
    <source>
        <dbReference type="RuleBase" id="RU000682"/>
    </source>
</evidence>
<dbReference type="RefSeq" id="XP_009061658.1">
    <property type="nucleotide sequence ID" value="XM_009063410.1"/>
</dbReference>
<keyword evidence="11" id="KW-1185">Reference proteome</keyword>
<dbReference type="SUPFAM" id="SSF46689">
    <property type="entry name" value="Homeodomain-like"/>
    <property type="match status" value="1"/>
</dbReference>
<evidence type="ECO:0000256" key="4">
    <source>
        <dbReference type="ARBA" id="ARBA00023155"/>
    </source>
</evidence>
<organism evidence="10 11">
    <name type="scientific">Lottia gigantea</name>
    <name type="common">Giant owl limpet</name>
    <dbReference type="NCBI Taxonomy" id="225164"/>
    <lineage>
        <taxon>Eukaryota</taxon>
        <taxon>Metazoa</taxon>
        <taxon>Spiralia</taxon>
        <taxon>Lophotrochozoa</taxon>
        <taxon>Mollusca</taxon>
        <taxon>Gastropoda</taxon>
        <taxon>Patellogastropoda</taxon>
        <taxon>Lottioidea</taxon>
        <taxon>Lottiidae</taxon>
        <taxon>Lottia</taxon>
    </lineage>
</organism>
<dbReference type="GO" id="GO:0000981">
    <property type="term" value="F:DNA-binding transcription factor activity, RNA polymerase II-specific"/>
    <property type="evidence" value="ECO:0007669"/>
    <property type="project" value="InterPro"/>
</dbReference>
<feature type="region of interest" description="Disordered" evidence="8">
    <location>
        <begin position="64"/>
        <end position="94"/>
    </location>
</feature>
<evidence type="ECO:0000256" key="6">
    <source>
        <dbReference type="PROSITE-ProRule" id="PRU00108"/>
    </source>
</evidence>
<dbReference type="AlphaFoldDB" id="V3ZYQ4"/>
<dbReference type="InterPro" id="IPR017970">
    <property type="entry name" value="Homeobox_CS"/>
</dbReference>
<evidence type="ECO:0000259" key="9">
    <source>
        <dbReference type="PROSITE" id="PS50071"/>
    </source>
</evidence>
<evidence type="ECO:0000256" key="2">
    <source>
        <dbReference type="ARBA" id="ARBA00010896"/>
    </source>
</evidence>
<dbReference type="InterPro" id="IPR001356">
    <property type="entry name" value="HD"/>
</dbReference>
<evidence type="ECO:0000256" key="8">
    <source>
        <dbReference type="SAM" id="MobiDB-lite"/>
    </source>
</evidence>
<dbReference type="STRING" id="225164.V3ZYQ4"/>
<protein>
    <recommendedName>
        <fullName evidence="9">Homeobox domain-containing protein</fullName>
    </recommendedName>
</protein>
<reference evidence="10 11" key="1">
    <citation type="journal article" date="2013" name="Nature">
        <title>Insights into bilaterian evolution from three spiralian genomes.</title>
        <authorList>
            <person name="Simakov O."/>
            <person name="Marletaz F."/>
            <person name="Cho S.J."/>
            <person name="Edsinger-Gonzales E."/>
            <person name="Havlak P."/>
            <person name="Hellsten U."/>
            <person name="Kuo D.H."/>
            <person name="Larsson T."/>
            <person name="Lv J."/>
            <person name="Arendt D."/>
            <person name="Savage R."/>
            <person name="Osoegawa K."/>
            <person name="de Jong P."/>
            <person name="Grimwood J."/>
            <person name="Chapman J.A."/>
            <person name="Shapiro H."/>
            <person name="Aerts A."/>
            <person name="Otillar R.P."/>
            <person name="Terry A.Y."/>
            <person name="Boore J.L."/>
            <person name="Grigoriev I.V."/>
            <person name="Lindberg D.R."/>
            <person name="Seaver E.C."/>
            <person name="Weisblat D.A."/>
            <person name="Putnam N.H."/>
            <person name="Rokhsar D.S."/>
        </authorList>
    </citation>
    <scope>NUCLEOTIDE SEQUENCE [LARGE SCALE GENOMIC DNA]</scope>
</reference>
<dbReference type="Gene3D" id="1.10.10.60">
    <property type="entry name" value="Homeodomain-like"/>
    <property type="match status" value="1"/>
</dbReference>
<comment type="subcellular location">
    <subcellularLocation>
        <location evidence="1 6 7">Nucleus</location>
    </subcellularLocation>
</comment>
<dbReference type="InterPro" id="IPR000747">
    <property type="entry name" value="HD_engrailed"/>
</dbReference>
<evidence type="ECO:0000313" key="11">
    <source>
        <dbReference type="Proteomes" id="UP000030746"/>
    </source>
</evidence>
<dbReference type="KEGG" id="lgi:LOTGIDRAFT_219968"/>
<keyword evidence="5 6" id="KW-0539">Nucleus</keyword>
<keyword evidence="3 6" id="KW-0238">DNA-binding</keyword>
<dbReference type="InterPro" id="IPR020479">
    <property type="entry name" value="HD_metazoa"/>
</dbReference>
<dbReference type="InterPro" id="IPR050720">
    <property type="entry name" value="Engrailed_Homeobox_TFs"/>
</dbReference>
<dbReference type="SMART" id="SM00389">
    <property type="entry name" value="HOX"/>
    <property type="match status" value="1"/>
</dbReference>
<keyword evidence="4 6" id="KW-0371">Homeobox</keyword>